<comment type="caution">
    <text evidence="2">The sequence shown here is derived from an EMBL/GenBank/DDBJ whole genome shotgun (WGS) entry which is preliminary data.</text>
</comment>
<protein>
    <submittedName>
        <fullName evidence="2">Uncharacterized protein</fullName>
    </submittedName>
</protein>
<dbReference type="EMBL" id="SRLO01000123">
    <property type="protein sequence ID" value="TNN73634.1"/>
    <property type="molecule type" value="Genomic_DNA"/>
</dbReference>
<feature type="region of interest" description="Disordered" evidence="1">
    <location>
        <begin position="1"/>
        <end position="61"/>
    </location>
</feature>
<evidence type="ECO:0000313" key="2">
    <source>
        <dbReference type="EMBL" id="TNN73634.1"/>
    </source>
</evidence>
<dbReference type="Proteomes" id="UP000314294">
    <property type="component" value="Unassembled WGS sequence"/>
</dbReference>
<dbReference type="AlphaFoldDB" id="A0A4Z2I8F1"/>
<organism evidence="2 3">
    <name type="scientific">Liparis tanakae</name>
    <name type="common">Tanaka's snailfish</name>
    <dbReference type="NCBI Taxonomy" id="230148"/>
    <lineage>
        <taxon>Eukaryota</taxon>
        <taxon>Metazoa</taxon>
        <taxon>Chordata</taxon>
        <taxon>Craniata</taxon>
        <taxon>Vertebrata</taxon>
        <taxon>Euteleostomi</taxon>
        <taxon>Actinopterygii</taxon>
        <taxon>Neopterygii</taxon>
        <taxon>Teleostei</taxon>
        <taxon>Neoteleostei</taxon>
        <taxon>Acanthomorphata</taxon>
        <taxon>Eupercaria</taxon>
        <taxon>Perciformes</taxon>
        <taxon>Cottioidei</taxon>
        <taxon>Cottales</taxon>
        <taxon>Liparidae</taxon>
        <taxon>Liparis</taxon>
    </lineage>
</organism>
<proteinExistence type="predicted"/>
<accession>A0A4Z2I8F1</accession>
<sequence>MPRPVSPSRVKGRSFRARKRGDAREGRSFGGRKRGDARERRPAGSVLQHISGEPRALTQPNERALRADIGTKPRFNLDRVLAPEGLARLPP</sequence>
<feature type="compositionally biased region" description="Basic residues" evidence="1">
    <location>
        <begin position="10"/>
        <end position="19"/>
    </location>
</feature>
<evidence type="ECO:0000256" key="1">
    <source>
        <dbReference type="SAM" id="MobiDB-lite"/>
    </source>
</evidence>
<gene>
    <name evidence="2" type="ORF">EYF80_016229</name>
</gene>
<keyword evidence="3" id="KW-1185">Reference proteome</keyword>
<feature type="compositionally biased region" description="Basic and acidic residues" evidence="1">
    <location>
        <begin position="20"/>
        <end position="42"/>
    </location>
</feature>
<evidence type="ECO:0000313" key="3">
    <source>
        <dbReference type="Proteomes" id="UP000314294"/>
    </source>
</evidence>
<name>A0A4Z2I8F1_9TELE</name>
<reference evidence="2 3" key="1">
    <citation type="submission" date="2019-03" db="EMBL/GenBank/DDBJ databases">
        <title>First draft genome of Liparis tanakae, snailfish: a comprehensive survey of snailfish specific genes.</title>
        <authorList>
            <person name="Kim W."/>
            <person name="Song I."/>
            <person name="Jeong J.-H."/>
            <person name="Kim D."/>
            <person name="Kim S."/>
            <person name="Ryu S."/>
            <person name="Song J.Y."/>
            <person name="Lee S.K."/>
        </authorList>
    </citation>
    <scope>NUCLEOTIDE SEQUENCE [LARGE SCALE GENOMIC DNA]</scope>
    <source>
        <tissue evidence="2">Muscle</tissue>
    </source>
</reference>